<feature type="compositionally biased region" description="Basic residues" evidence="1">
    <location>
        <begin position="1"/>
        <end position="13"/>
    </location>
</feature>
<organism evidence="2 3">
    <name type="scientific">Staurois parvus</name>
    <dbReference type="NCBI Taxonomy" id="386267"/>
    <lineage>
        <taxon>Eukaryota</taxon>
        <taxon>Metazoa</taxon>
        <taxon>Chordata</taxon>
        <taxon>Craniata</taxon>
        <taxon>Vertebrata</taxon>
        <taxon>Euteleostomi</taxon>
        <taxon>Amphibia</taxon>
        <taxon>Batrachia</taxon>
        <taxon>Anura</taxon>
        <taxon>Neobatrachia</taxon>
        <taxon>Ranoidea</taxon>
        <taxon>Ranidae</taxon>
        <taxon>Staurois</taxon>
    </lineage>
</organism>
<sequence length="57" mass="6305">MEKHRSVRRPQKRHMAEWEQMGGGTGPRSHCGTSSSHEESVRGPMADYVPGSSNGRP</sequence>
<proteinExistence type="predicted"/>
<evidence type="ECO:0000313" key="2">
    <source>
        <dbReference type="EMBL" id="CAI9538720.1"/>
    </source>
</evidence>
<protein>
    <submittedName>
        <fullName evidence="2">Uncharacterized protein</fullName>
    </submittedName>
</protein>
<evidence type="ECO:0000256" key="1">
    <source>
        <dbReference type="SAM" id="MobiDB-lite"/>
    </source>
</evidence>
<feature type="region of interest" description="Disordered" evidence="1">
    <location>
        <begin position="1"/>
        <end position="57"/>
    </location>
</feature>
<reference evidence="2" key="1">
    <citation type="submission" date="2023-05" db="EMBL/GenBank/DDBJ databases">
        <authorList>
            <person name="Stuckert A."/>
        </authorList>
    </citation>
    <scope>NUCLEOTIDE SEQUENCE</scope>
</reference>
<comment type="caution">
    <text evidence="2">The sequence shown here is derived from an EMBL/GenBank/DDBJ whole genome shotgun (WGS) entry which is preliminary data.</text>
</comment>
<gene>
    <name evidence="2" type="ORF">SPARVUS_LOCUS1472948</name>
</gene>
<keyword evidence="3" id="KW-1185">Reference proteome</keyword>
<accession>A0ABN9AWW3</accession>
<dbReference type="Proteomes" id="UP001162483">
    <property type="component" value="Unassembled WGS sequence"/>
</dbReference>
<evidence type="ECO:0000313" key="3">
    <source>
        <dbReference type="Proteomes" id="UP001162483"/>
    </source>
</evidence>
<dbReference type="EMBL" id="CATNWA010000961">
    <property type="protein sequence ID" value="CAI9538720.1"/>
    <property type="molecule type" value="Genomic_DNA"/>
</dbReference>
<name>A0ABN9AWW3_9NEOB</name>